<organism evidence="3 4">
    <name type="scientific">Simplicispira suum</name>
    <dbReference type="NCBI Taxonomy" id="2109915"/>
    <lineage>
        <taxon>Bacteria</taxon>
        <taxon>Pseudomonadati</taxon>
        <taxon>Pseudomonadota</taxon>
        <taxon>Betaproteobacteria</taxon>
        <taxon>Burkholderiales</taxon>
        <taxon>Comamonadaceae</taxon>
        <taxon>Simplicispira</taxon>
    </lineage>
</organism>
<dbReference type="AlphaFoldDB" id="A0A2S0N0P0"/>
<dbReference type="Gene3D" id="3.40.50.720">
    <property type="entry name" value="NAD(P)-binding Rossmann-like Domain"/>
    <property type="match status" value="1"/>
</dbReference>
<accession>A0A2S0N0P0</accession>
<dbReference type="PANTHER" id="PTHR43639:SF1">
    <property type="entry name" value="SHORT-CHAIN DEHYDROGENASE_REDUCTASE FAMILY PROTEIN"/>
    <property type="match status" value="1"/>
</dbReference>
<dbReference type="SUPFAM" id="SSF51735">
    <property type="entry name" value="NAD(P)-binding Rossmann-fold domains"/>
    <property type="match status" value="1"/>
</dbReference>
<evidence type="ECO:0000313" key="3">
    <source>
        <dbReference type="EMBL" id="AVO41531.1"/>
    </source>
</evidence>
<reference evidence="3 4" key="1">
    <citation type="submission" date="2018-03" db="EMBL/GenBank/DDBJ databases">
        <title>Genome sequencing of Simplicispira sp.</title>
        <authorList>
            <person name="Kim S.-J."/>
            <person name="Heo J."/>
            <person name="Kwon S.-W."/>
        </authorList>
    </citation>
    <scope>NUCLEOTIDE SEQUENCE [LARGE SCALE GENOMIC DNA]</scope>
    <source>
        <strain evidence="3 4">SC1-8</strain>
    </source>
</reference>
<dbReference type="GO" id="GO:0016491">
    <property type="term" value="F:oxidoreductase activity"/>
    <property type="evidence" value="ECO:0007669"/>
    <property type="project" value="UniProtKB-KW"/>
</dbReference>
<dbReference type="OrthoDB" id="5292672at2"/>
<evidence type="ECO:0000256" key="2">
    <source>
        <dbReference type="ARBA" id="ARBA00023002"/>
    </source>
</evidence>
<dbReference type="PANTHER" id="PTHR43639">
    <property type="entry name" value="OXIDOREDUCTASE, SHORT-CHAIN DEHYDROGENASE/REDUCTASE FAMILY (AFU_ORTHOLOGUE AFUA_5G02870)"/>
    <property type="match status" value="1"/>
</dbReference>
<dbReference type="EMBL" id="CP027669">
    <property type="protein sequence ID" value="AVO41531.1"/>
    <property type="molecule type" value="Genomic_DNA"/>
</dbReference>
<protein>
    <submittedName>
        <fullName evidence="3">Short-chain dehydrogenase</fullName>
    </submittedName>
</protein>
<evidence type="ECO:0000256" key="1">
    <source>
        <dbReference type="ARBA" id="ARBA00006484"/>
    </source>
</evidence>
<proteinExistence type="inferred from homology"/>
<dbReference type="InterPro" id="IPR002347">
    <property type="entry name" value="SDR_fam"/>
</dbReference>
<keyword evidence="4" id="KW-1185">Reference proteome</keyword>
<dbReference type="Pfam" id="PF13561">
    <property type="entry name" value="adh_short_C2"/>
    <property type="match status" value="1"/>
</dbReference>
<dbReference type="PRINTS" id="PR00081">
    <property type="entry name" value="GDHRDH"/>
</dbReference>
<dbReference type="KEGG" id="simp:C6571_09715"/>
<keyword evidence="2" id="KW-0560">Oxidoreductase</keyword>
<evidence type="ECO:0000313" key="4">
    <source>
        <dbReference type="Proteomes" id="UP000239326"/>
    </source>
</evidence>
<name>A0A2S0N0P0_9BURK</name>
<dbReference type="RefSeq" id="WP_106446508.1">
    <property type="nucleotide sequence ID" value="NZ_CP027669.1"/>
</dbReference>
<gene>
    <name evidence="3" type="ORF">C6571_09715</name>
</gene>
<dbReference type="InterPro" id="IPR036291">
    <property type="entry name" value="NAD(P)-bd_dom_sf"/>
</dbReference>
<dbReference type="Proteomes" id="UP000239326">
    <property type="component" value="Chromosome"/>
</dbReference>
<comment type="similarity">
    <text evidence="1">Belongs to the short-chain dehydrogenases/reductases (SDR) family.</text>
</comment>
<sequence>MPTLDRPRAVLVTGGARRLGREFCLAFARAGWNVVCHYQHSRGEALETCEAVRALGREAHAVPGDLNQPDAIAALFAATVAVLGQAPDALVNNASAFEPDTGLDFSPELLQRQMQINLAAPLQLASLLARSANAAAARPCVTHVLDQKVFNLNPDYFSYTLSKLALERAVALQAQALAPHVRVNGVAPGLIYMSGPQSGENFRRASRVNLLQSATNPADVAKSAVFLAENASITGVTLTVDSGQHLVPLERDIMFVAEQLAPAAPPGAA</sequence>